<dbReference type="EMBL" id="MVGC01000154">
    <property type="protein sequence ID" value="RJE22735.1"/>
    <property type="molecule type" value="Genomic_DNA"/>
</dbReference>
<keyword evidence="3" id="KW-1185">Reference proteome</keyword>
<evidence type="ECO:0000313" key="2">
    <source>
        <dbReference type="EMBL" id="RJE22735.1"/>
    </source>
</evidence>
<evidence type="ECO:0000313" key="3">
    <source>
        <dbReference type="Proteomes" id="UP000266188"/>
    </source>
</evidence>
<dbReference type="OrthoDB" id="5416495at2759"/>
<evidence type="ECO:0000256" key="1">
    <source>
        <dbReference type="SAM" id="MobiDB-lite"/>
    </source>
</evidence>
<feature type="region of interest" description="Disordered" evidence="1">
    <location>
        <begin position="1"/>
        <end position="31"/>
    </location>
</feature>
<protein>
    <submittedName>
        <fullName evidence="2">Uncharacterized protein</fullName>
    </submittedName>
</protein>
<name>A0A3A2ZXK7_9EURO</name>
<comment type="caution">
    <text evidence="2">The sequence shown here is derived from an EMBL/GenBank/DDBJ whole genome shotgun (WGS) entry which is preliminary data.</text>
</comment>
<dbReference type="Proteomes" id="UP000266188">
    <property type="component" value="Unassembled WGS sequence"/>
</dbReference>
<accession>A0A3A2ZXK7</accession>
<organism evidence="2 3">
    <name type="scientific">Aspergillus sclerotialis</name>
    <dbReference type="NCBI Taxonomy" id="2070753"/>
    <lineage>
        <taxon>Eukaryota</taxon>
        <taxon>Fungi</taxon>
        <taxon>Dikarya</taxon>
        <taxon>Ascomycota</taxon>
        <taxon>Pezizomycotina</taxon>
        <taxon>Eurotiomycetes</taxon>
        <taxon>Eurotiomycetidae</taxon>
        <taxon>Eurotiales</taxon>
        <taxon>Aspergillaceae</taxon>
        <taxon>Aspergillus</taxon>
        <taxon>Aspergillus subgen. Polypaecilum</taxon>
    </lineage>
</organism>
<dbReference type="AlphaFoldDB" id="A0A3A2ZXK7"/>
<sequence>MEFSWSIHSPNKDAPPVNRHNELSAAPQKDSGVVVEVDATVNQPLNDNSSIISPEWLISASTEDESTALQSRSLYSSSHSDDKEILDAPLGDFGDILDWTFEDDGTGNSPNYLVPCASPFDNALHSSPDFAPSGVATDVSLTRPSQASEVLEDRRSSPLSLCSCTSRLSTLLFNLSGYLRQYSQSTPPNSMRACGTQLRHHISLVFAIHGRAIQLGHYLISCESQCMADGSNTVQLVMLIEQLVDLYAGFLEQLSVVSRADDNGAASVEMAIQVRVGEYRVEDVLENRTIIALLVNERLKSITELTVRFRERLQNLPGQAGKCRERLHVAIERLELLRNR</sequence>
<proteinExistence type="predicted"/>
<gene>
    <name evidence="2" type="ORF">PHISCL_04951</name>
</gene>
<reference evidence="3" key="1">
    <citation type="submission" date="2017-02" db="EMBL/GenBank/DDBJ databases">
        <authorList>
            <person name="Tafer H."/>
            <person name="Lopandic K."/>
        </authorList>
    </citation>
    <scope>NUCLEOTIDE SEQUENCE [LARGE SCALE GENOMIC DNA]</scope>
    <source>
        <strain evidence="3">CBS 366.77</strain>
    </source>
</reference>